<comment type="caution">
    <text evidence="4">The sequence shown here is derived from an EMBL/GenBank/DDBJ whole genome shotgun (WGS) entry which is preliminary data.</text>
</comment>
<accession>A0A543NF44</accession>
<feature type="region of interest" description="Disordered" evidence="1">
    <location>
        <begin position="425"/>
        <end position="448"/>
    </location>
</feature>
<dbReference type="Pfam" id="PF10646">
    <property type="entry name" value="Germane"/>
    <property type="match status" value="1"/>
</dbReference>
<dbReference type="RefSeq" id="WP_141921699.1">
    <property type="nucleotide sequence ID" value="NZ_VFQC01000001.1"/>
</dbReference>
<evidence type="ECO:0000256" key="2">
    <source>
        <dbReference type="SAM" id="SignalP"/>
    </source>
</evidence>
<keyword evidence="5" id="KW-1185">Reference proteome</keyword>
<protein>
    <submittedName>
        <fullName evidence="4">Sporulation and spore germination protein</fullName>
    </submittedName>
</protein>
<dbReference type="AlphaFoldDB" id="A0A543NF44"/>
<dbReference type="Proteomes" id="UP000317422">
    <property type="component" value="Unassembled WGS sequence"/>
</dbReference>
<sequence length="613" mass="65603">MSDRLAAAPLRALLAAVAVLGLVSACASVPTNSPVVSGSGGDEGGDPYRDYVRMLPAGPQPGADTEGLIKGFLRDMASFEDDHEAAKEYLTPKTRAEWSSDGPVLVYEDMESTSLDAETADDGNSATVRLQAPQVATIHRNGQYAPAGEESAIDVTFELVQNGDGEWRIRNLPEKLFLDRQDVGRAYRTLNLYYFNRSRERLVPDPVLLPASSKRLPTRLVEMLVAGPTDWLAPAVRSTFPNDAESDVSFDSESGTVTLELDGGVDSQDHFEMGAQLERTLGQLSQVQNFQLRVDGQEVEYPDEANRDLQSDGAYWESVRPSGGLDDASAYFLRDGQLWSLSAEGQYGSFEETRLQGAPGAGEVGLDQHAVSLDEGSVAGITEEGDEVVLSGTSENSHYRTVLSGGEYDALSWDGYGNLWVAEHAPADTGDEDGDGGDDEEGSGGKTGTRLWLLREGTEATEVATPDLGDRRITQFRVSRDGVRLAAVTREKDGPGRLEVARVVYGEQGVSVAAPLPMARELSEVTDLAWHDADRMAVLGKKEDGAVQGLLVSLDGSTGATSAGAPSGTNMTSVAAAPSRPLLAGTEDSEIRMTHDRVGWQRVTDGDDPVYPG</sequence>
<dbReference type="Pfam" id="PF25976">
    <property type="entry name" value="LpqB_N"/>
    <property type="match status" value="1"/>
</dbReference>
<dbReference type="InterPro" id="IPR059026">
    <property type="entry name" value="LpqB_N"/>
</dbReference>
<dbReference type="Pfam" id="PF10647">
    <property type="entry name" value="Gmad1"/>
    <property type="match status" value="1"/>
</dbReference>
<dbReference type="EMBL" id="VFQC01000001">
    <property type="protein sequence ID" value="TQN30449.1"/>
    <property type="molecule type" value="Genomic_DNA"/>
</dbReference>
<dbReference type="OrthoDB" id="3226781at2"/>
<name>A0A543NF44_9ACTN</name>
<evidence type="ECO:0000313" key="5">
    <source>
        <dbReference type="Proteomes" id="UP000317422"/>
    </source>
</evidence>
<organism evidence="4 5">
    <name type="scientific">Haloactinospora alba</name>
    <dbReference type="NCBI Taxonomy" id="405555"/>
    <lineage>
        <taxon>Bacteria</taxon>
        <taxon>Bacillati</taxon>
        <taxon>Actinomycetota</taxon>
        <taxon>Actinomycetes</taxon>
        <taxon>Streptosporangiales</taxon>
        <taxon>Nocardiopsidaceae</taxon>
        <taxon>Haloactinospora</taxon>
    </lineage>
</organism>
<feature type="compositionally biased region" description="Acidic residues" evidence="1">
    <location>
        <begin position="429"/>
        <end position="442"/>
    </location>
</feature>
<dbReference type="SMART" id="SM00909">
    <property type="entry name" value="Germane"/>
    <property type="match status" value="1"/>
</dbReference>
<dbReference type="SUPFAM" id="SSF82171">
    <property type="entry name" value="DPP6 N-terminal domain-like"/>
    <property type="match status" value="1"/>
</dbReference>
<evidence type="ECO:0000256" key="1">
    <source>
        <dbReference type="SAM" id="MobiDB-lite"/>
    </source>
</evidence>
<gene>
    <name evidence="4" type="ORF">FHX37_0327</name>
</gene>
<keyword evidence="2" id="KW-0732">Signal</keyword>
<proteinExistence type="predicted"/>
<feature type="domain" description="GerMN" evidence="3">
    <location>
        <begin position="217"/>
        <end position="303"/>
    </location>
</feature>
<dbReference type="InterPro" id="IPR019606">
    <property type="entry name" value="GerMN"/>
</dbReference>
<evidence type="ECO:0000259" key="3">
    <source>
        <dbReference type="SMART" id="SM00909"/>
    </source>
</evidence>
<reference evidence="4 5" key="1">
    <citation type="submission" date="2019-06" db="EMBL/GenBank/DDBJ databases">
        <title>Sequencing the genomes of 1000 actinobacteria strains.</title>
        <authorList>
            <person name="Klenk H.-P."/>
        </authorList>
    </citation>
    <scope>NUCLEOTIDE SEQUENCE [LARGE SCALE GENOMIC DNA]</scope>
    <source>
        <strain evidence="4 5">DSM 45015</strain>
    </source>
</reference>
<feature type="chain" id="PRO_5022090827" evidence="2">
    <location>
        <begin position="28"/>
        <end position="613"/>
    </location>
</feature>
<dbReference type="InterPro" id="IPR018910">
    <property type="entry name" value="LpqB_C"/>
</dbReference>
<evidence type="ECO:0000313" key="4">
    <source>
        <dbReference type="EMBL" id="TQN30449.1"/>
    </source>
</evidence>
<dbReference type="PROSITE" id="PS51257">
    <property type="entry name" value="PROKAR_LIPOPROTEIN"/>
    <property type="match status" value="1"/>
</dbReference>
<feature type="signal peptide" evidence="2">
    <location>
        <begin position="1"/>
        <end position="27"/>
    </location>
</feature>